<dbReference type="SUPFAM" id="SSF46689">
    <property type="entry name" value="Homeodomain-like"/>
    <property type="match status" value="1"/>
</dbReference>
<keyword evidence="4 5" id="KW-0539">Nucleus</keyword>
<feature type="region of interest" description="Disordered" evidence="7">
    <location>
        <begin position="41"/>
        <end position="104"/>
    </location>
</feature>
<feature type="compositionally biased region" description="Basic and acidic residues" evidence="7">
    <location>
        <begin position="73"/>
        <end position="83"/>
    </location>
</feature>
<keyword evidence="2 5" id="KW-0238">DNA-binding</keyword>
<dbReference type="PRINTS" id="PR00024">
    <property type="entry name" value="HOMEOBOX"/>
</dbReference>
<evidence type="ECO:0000256" key="4">
    <source>
        <dbReference type="ARBA" id="ARBA00023242"/>
    </source>
</evidence>
<dbReference type="Gene3D" id="1.10.10.60">
    <property type="entry name" value="Homeodomain-like"/>
    <property type="match status" value="1"/>
</dbReference>
<sequence>MLDLREKRKKAVNKSIATLLKSCQKNDDSNHLTSPASLLIVPSTQSNDNRSEWTDTVDREGSSRGDGAGTSPLERDISPLERNARKHDYKRARKAMGDRKPRQAYTARQLERLENEFQSDKYLSVNKRVQLSQSLNLTETQIKTWFQNRRTKWKKQLTCSIRQMYRDSVPFLPGPSTSTLPTNLSMTSVDSSLTPF</sequence>
<dbReference type="Pfam" id="PF00046">
    <property type="entry name" value="Homeodomain"/>
    <property type="match status" value="1"/>
</dbReference>
<dbReference type="Proteomes" id="UP000095283">
    <property type="component" value="Unplaced"/>
</dbReference>
<evidence type="ECO:0000256" key="1">
    <source>
        <dbReference type="ARBA" id="ARBA00004123"/>
    </source>
</evidence>
<keyword evidence="3 5" id="KW-0371">Homeobox</keyword>
<evidence type="ECO:0000256" key="7">
    <source>
        <dbReference type="SAM" id="MobiDB-lite"/>
    </source>
</evidence>
<dbReference type="GO" id="GO:0003677">
    <property type="term" value="F:DNA binding"/>
    <property type="evidence" value="ECO:0007669"/>
    <property type="project" value="UniProtKB-UniRule"/>
</dbReference>
<dbReference type="PANTHER" id="PTHR24333:SF9">
    <property type="entry name" value="HOMEOBOX DOMAIN-CONTAINING PROTEIN"/>
    <property type="match status" value="1"/>
</dbReference>
<evidence type="ECO:0000313" key="10">
    <source>
        <dbReference type="WBParaSite" id="Hba_06466"/>
    </source>
</evidence>
<dbReference type="InterPro" id="IPR009057">
    <property type="entry name" value="Homeodomain-like_sf"/>
</dbReference>
<dbReference type="InterPro" id="IPR001356">
    <property type="entry name" value="HD"/>
</dbReference>
<proteinExistence type="predicted"/>
<dbReference type="PANTHER" id="PTHR24333">
    <property type="entry name" value="HOMEO BOX HB9 LIKE A-RELATED"/>
    <property type="match status" value="1"/>
</dbReference>
<evidence type="ECO:0000259" key="8">
    <source>
        <dbReference type="PROSITE" id="PS50071"/>
    </source>
</evidence>
<evidence type="ECO:0000256" key="5">
    <source>
        <dbReference type="PROSITE-ProRule" id="PRU00108"/>
    </source>
</evidence>
<accession>A0A1I7WMU5</accession>
<protein>
    <submittedName>
        <fullName evidence="10">Homeobox domain-containing protein</fullName>
    </submittedName>
</protein>
<dbReference type="AlphaFoldDB" id="A0A1I7WMU5"/>
<dbReference type="CDD" id="cd00086">
    <property type="entry name" value="homeodomain"/>
    <property type="match status" value="1"/>
</dbReference>
<feature type="domain" description="Homeobox" evidence="8">
    <location>
        <begin position="96"/>
        <end position="156"/>
    </location>
</feature>
<feature type="compositionally biased region" description="Basic residues" evidence="7">
    <location>
        <begin position="84"/>
        <end position="94"/>
    </location>
</feature>
<dbReference type="PROSITE" id="PS50071">
    <property type="entry name" value="HOMEOBOX_2"/>
    <property type="match status" value="1"/>
</dbReference>
<comment type="subcellular location">
    <subcellularLocation>
        <location evidence="1 5 6">Nucleus</location>
    </subcellularLocation>
</comment>
<dbReference type="SMART" id="SM00389">
    <property type="entry name" value="HOX"/>
    <property type="match status" value="1"/>
</dbReference>
<dbReference type="WBParaSite" id="Hba_06466">
    <property type="protein sequence ID" value="Hba_06466"/>
    <property type="gene ID" value="Hba_06466"/>
</dbReference>
<evidence type="ECO:0000256" key="6">
    <source>
        <dbReference type="RuleBase" id="RU000682"/>
    </source>
</evidence>
<dbReference type="InterPro" id="IPR017970">
    <property type="entry name" value="Homeobox_CS"/>
</dbReference>
<reference evidence="10" key="1">
    <citation type="submission" date="2016-11" db="UniProtKB">
        <authorList>
            <consortium name="WormBaseParasite"/>
        </authorList>
    </citation>
    <scope>IDENTIFICATION</scope>
</reference>
<evidence type="ECO:0000313" key="9">
    <source>
        <dbReference type="Proteomes" id="UP000095283"/>
    </source>
</evidence>
<dbReference type="PROSITE" id="PS00027">
    <property type="entry name" value="HOMEOBOX_1"/>
    <property type="match status" value="1"/>
</dbReference>
<name>A0A1I7WMU5_HETBA</name>
<keyword evidence="9" id="KW-1185">Reference proteome</keyword>
<feature type="compositionally biased region" description="Basic and acidic residues" evidence="7">
    <location>
        <begin position="49"/>
        <end position="63"/>
    </location>
</feature>
<evidence type="ECO:0000256" key="2">
    <source>
        <dbReference type="ARBA" id="ARBA00023125"/>
    </source>
</evidence>
<organism evidence="9 10">
    <name type="scientific">Heterorhabditis bacteriophora</name>
    <name type="common">Entomopathogenic nematode worm</name>
    <dbReference type="NCBI Taxonomy" id="37862"/>
    <lineage>
        <taxon>Eukaryota</taxon>
        <taxon>Metazoa</taxon>
        <taxon>Ecdysozoa</taxon>
        <taxon>Nematoda</taxon>
        <taxon>Chromadorea</taxon>
        <taxon>Rhabditida</taxon>
        <taxon>Rhabditina</taxon>
        <taxon>Rhabditomorpha</taxon>
        <taxon>Strongyloidea</taxon>
        <taxon>Heterorhabditidae</taxon>
        <taxon>Heterorhabditis</taxon>
    </lineage>
</organism>
<dbReference type="GO" id="GO:0005634">
    <property type="term" value="C:nucleus"/>
    <property type="evidence" value="ECO:0007669"/>
    <property type="project" value="UniProtKB-SubCell"/>
</dbReference>
<evidence type="ECO:0000256" key="3">
    <source>
        <dbReference type="ARBA" id="ARBA00023155"/>
    </source>
</evidence>
<dbReference type="InterPro" id="IPR020479">
    <property type="entry name" value="HD_metazoa"/>
</dbReference>
<dbReference type="InterPro" id="IPR050848">
    <property type="entry name" value="Homeobox_TF"/>
</dbReference>
<dbReference type="GO" id="GO:0000981">
    <property type="term" value="F:DNA-binding transcription factor activity, RNA polymerase II-specific"/>
    <property type="evidence" value="ECO:0007669"/>
    <property type="project" value="InterPro"/>
</dbReference>
<feature type="DNA-binding region" description="Homeobox" evidence="5">
    <location>
        <begin position="98"/>
        <end position="157"/>
    </location>
</feature>